<protein>
    <submittedName>
        <fullName evidence="9">Peptide ABC transporter permease</fullName>
    </submittedName>
</protein>
<dbReference type="AlphaFoldDB" id="A0A2A2EJZ2"/>
<dbReference type="InterPro" id="IPR000515">
    <property type="entry name" value="MetI-like"/>
</dbReference>
<gene>
    <name evidence="9" type="ORF">B1400_1001</name>
</gene>
<dbReference type="RefSeq" id="WP_095613358.1">
    <property type="nucleotide sequence ID" value="NZ_MVOG01000017.1"/>
</dbReference>
<keyword evidence="10" id="KW-1185">Reference proteome</keyword>
<feature type="transmembrane region" description="Helical" evidence="7">
    <location>
        <begin position="242"/>
        <end position="267"/>
    </location>
</feature>
<evidence type="ECO:0000259" key="8">
    <source>
        <dbReference type="PROSITE" id="PS50928"/>
    </source>
</evidence>
<dbReference type="OrthoDB" id="9812701at2"/>
<dbReference type="InterPro" id="IPR035906">
    <property type="entry name" value="MetI-like_sf"/>
</dbReference>
<keyword evidence="3" id="KW-1003">Cell membrane</keyword>
<evidence type="ECO:0000313" key="10">
    <source>
        <dbReference type="Proteomes" id="UP000217986"/>
    </source>
</evidence>
<comment type="similarity">
    <text evidence="7">Belongs to the binding-protein-dependent transport system permease family.</text>
</comment>
<dbReference type="SUPFAM" id="SSF161098">
    <property type="entry name" value="MetI-like"/>
    <property type="match status" value="1"/>
</dbReference>
<name>A0A2A2EJZ2_9BIFI</name>
<dbReference type="PROSITE" id="PS50928">
    <property type="entry name" value="ABC_TM1"/>
    <property type="match status" value="1"/>
</dbReference>
<evidence type="ECO:0000313" key="9">
    <source>
        <dbReference type="EMBL" id="PAU69260.1"/>
    </source>
</evidence>
<dbReference type="GO" id="GO:0055085">
    <property type="term" value="P:transmembrane transport"/>
    <property type="evidence" value="ECO:0007669"/>
    <property type="project" value="InterPro"/>
</dbReference>
<feature type="transmembrane region" description="Helical" evidence="7">
    <location>
        <begin position="48"/>
        <end position="70"/>
    </location>
</feature>
<dbReference type="Pfam" id="PF00528">
    <property type="entry name" value="BPD_transp_1"/>
    <property type="match status" value="1"/>
</dbReference>
<dbReference type="CDD" id="cd06261">
    <property type="entry name" value="TM_PBP2"/>
    <property type="match status" value="1"/>
</dbReference>
<evidence type="ECO:0000256" key="2">
    <source>
        <dbReference type="ARBA" id="ARBA00022448"/>
    </source>
</evidence>
<evidence type="ECO:0000256" key="1">
    <source>
        <dbReference type="ARBA" id="ARBA00004651"/>
    </source>
</evidence>
<dbReference type="EMBL" id="MVOG01000017">
    <property type="protein sequence ID" value="PAU69260.1"/>
    <property type="molecule type" value="Genomic_DNA"/>
</dbReference>
<reference evidence="9 10" key="1">
    <citation type="journal article" date="2017" name="ISME J.">
        <title>Unveiling bifidobacterial biogeography across the mammalian branch of the tree of life.</title>
        <authorList>
            <person name="Milani C."/>
            <person name="Mangifesta M."/>
            <person name="Mancabelli L."/>
            <person name="Lugli G.A."/>
            <person name="James K."/>
            <person name="Duranti S."/>
            <person name="Turroni F."/>
            <person name="Ferrario C."/>
            <person name="Ossiprandi M.C."/>
            <person name="van Sinderen D."/>
            <person name="Ventura M."/>
        </authorList>
    </citation>
    <scope>NUCLEOTIDE SEQUENCE [LARGE SCALE GENOMIC DNA]</scope>
    <source>
        <strain evidence="9 10">70</strain>
    </source>
</reference>
<feature type="domain" description="ABC transmembrane type-1" evidence="8">
    <location>
        <begin position="114"/>
        <end position="312"/>
    </location>
</feature>
<dbReference type="PANTHER" id="PTHR43386">
    <property type="entry name" value="OLIGOPEPTIDE TRANSPORT SYSTEM PERMEASE PROTEIN APPC"/>
    <property type="match status" value="1"/>
</dbReference>
<dbReference type="Proteomes" id="UP000217986">
    <property type="component" value="Unassembled WGS sequence"/>
</dbReference>
<evidence type="ECO:0000256" key="3">
    <source>
        <dbReference type="ARBA" id="ARBA00022475"/>
    </source>
</evidence>
<feature type="transmembrane region" description="Helical" evidence="7">
    <location>
        <begin position="117"/>
        <end position="142"/>
    </location>
</feature>
<comment type="subcellular location">
    <subcellularLocation>
        <location evidence="1 7">Cell membrane</location>
        <topology evidence="1 7">Multi-pass membrane protein</topology>
    </subcellularLocation>
</comment>
<keyword evidence="2 7" id="KW-0813">Transport</keyword>
<comment type="caution">
    <text evidence="9">The sequence shown here is derived from an EMBL/GenBank/DDBJ whole genome shotgun (WGS) entry which is preliminary data.</text>
</comment>
<keyword evidence="5 7" id="KW-1133">Transmembrane helix</keyword>
<keyword evidence="6 7" id="KW-0472">Membrane</keyword>
<dbReference type="Gene3D" id="1.10.3720.10">
    <property type="entry name" value="MetI-like"/>
    <property type="match status" value="1"/>
</dbReference>
<evidence type="ECO:0000256" key="4">
    <source>
        <dbReference type="ARBA" id="ARBA00022692"/>
    </source>
</evidence>
<sequence length="405" mass="43335">MSESTELKVGVPGDTRLEKLNVEPPKSWLSRLPVVRDLKIAVGWQKGMLVTGLVLTAFFLIVAVFAPWIAPYGYAQIKGADGVAFPTQAPPSKAHIWGTTVGGFDVFSRTVWGARTAVIAIVVAVLLSIFAGVFLGLVSGYFGGWVDRVFVVIADAVYSFPSLLLAILMAIMISGGQSSLWGGILASGISITVVYIPQYFRTIRAEVIRIKDCAYVESAKVVGASTWRIMGRHLLRNSTRTLPVILTLNSSEAILTLAGLGFLGFGIEPTAAAEWGYDLNRSVADVTSGIWWTAVFPGLAIVLIVLGITLIGESLNDLADPRLRARKSAGEVIGSIEDTSVDSPNPDESLAAVAEEQALEAAETDPTERGGDTRTVADEYMVTQDPEIAVVVRDVPDESEGVIKR</sequence>
<dbReference type="InterPro" id="IPR050366">
    <property type="entry name" value="BP-dependent_transpt_permease"/>
</dbReference>
<dbReference type="Pfam" id="PF12911">
    <property type="entry name" value="OppC_N"/>
    <property type="match status" value="1"/>
</dbReference>
<feature type="transmembrane region" description="Helical" evidence="7">
    <location>
        <begin position="149"/>
        <end position="173"/>
    </location>
</feature>
<evidence type="ECO:0000256" key="7">
    <source>
        <dbReference type="RuleBase" id="RU363032"/>
    </source>
</evidence>
<feature type="transmembrane region" description="Helical" evidence="7">
    <location>
        <begin position="290"/>
        <end position="312"/>
    </location>
</feature>
<keyword evidence="4 7" id="KW-0812">Transmembrane</keyword>
<feature type="transmembrane region" description="Helical" evidence="7">
    <location>
        <begin position="179"/>
        <end position="200"/>
    </location>
</feature>
<organism evidence="9 10">
    <name type="scientific">Bifidobacterium italicum</name>
    <dbReference type="NCBI Taxonomy" id="1960968"/>
    <lineage>
        <taxon>Bacteria</taxon>
        <taxon>Bacillati</taxon>
        <taxon>Actinomycetota</taxon>
        <taxon>Actinomycetes</taxon>
        <taxon>Bifidobacteriales</taxon>
        <taxon>Bifidobacteriaceae</taxon>
        <taxon>Bifidobacterium</taxon>
    </lineage>
</organism>
<proteinExistence type="inferred from homology"/>
<evidence type="ECO:0000256" key="6">
    <source>
        <dbReference type="ARBA" id="ARBA00023136"/>
    </source>
</evidence>
<dbReference type="InterPro" id="IPR025966">
    <property type="entry name" value="OppC_N"/>
</dbReference>
<dbReference type="GO" id="GO:0005886">
    <property type="term" value="C:plasma membrane"/>
    <property type="evidence" value="ECO:0007669"/>
    <property type="project" value="UniProtKB-SubCell"/>
</dbReference>
<dbReference type="PANTHER" id="PTHR43386:SF1">
    <property type="entry name" value="D,D-DIPEPTIDE TRANSPORT SYSTEM PERMEASE PROTEIN DDPC-RELATED"/>
    <property type="match status" value="1"/>
</dbReference>
<evidence type="ECO:0000256" key="5">
    <source>
        <dbReference type="ARBA" id="ARBA00022989"/>
    </source>
</evidence>
<accession>A0A2A2EJZ2</accession>